<keyword evidence="7" id="KW-1185">Reference proteome</keyword>
<dbReference type="Gene3D" id="4.10.910.10">
    <property type="entry name" value="30s ribosomal protein s13, domain 2"/>
    <property type="match status" value="1"/>
</dbReference>
<dbReference type="SUPFAM" id="SSF46946">
    <property type="entry name" value="S13-like H2TH domain"/>
    <property type="match status" value="1"/>
</dbReference>
<dbReference type="eggNOG" id="KOG3311">
    <property type="taxonomic scope" value="Eukaryota"/>
</dbReference>
<dbReference type="OMA" id="CARVQIH"/>
<name>J0WTN7_AURST</name>
<dbReference type="GO" id="GO:0005739">
    <property type="term" value="C:mitochondrion"/>
    <property type="evidence" value="ECO:0007669"/>
    <property type="project" value="TreeGrafter"/>
</dbReference>
<keyword evidence="2 4" id="KW-0689">Ribosomal protein</keyword>
<dbReference type="PROSITE" id="PS50159">
    <property type="entry name" value="RIBOSOMAL_S13_2"/>
    <property type="match status" value="1"/>
</dbReference>
<evidence type="ECO:0000256" key="2">
    <source>
        <dbReference type="ARBA" id="ARBA00022980"/>
    </source>
</evidence>
<dbReference type="InterPro" id="IPR001892">
    <property type="entry name" value="Ribosomal_uS13"/>
</dbReference>
<evidence type="ECO:0000256" key="5">
    <source>
        <dbReference type="SAM" id="MobiDB-lite"/>
    </source>
</evidence>
<dbReference type="Proteomes" id="UP000006514">
    <property type="component" value="Unassembled WGS sequence"/>
</dbReference>
<evidence type="ECO:0000256" key="1">
    <source>
        <dbReference type="ARBA" id="ARBA00008080"/>
    </source>
</evidence>
<proteinExistence type="inferred from homology"/>
<sequence length="161" mass="18005">MVFILGTLLPDAHCVHFALQRFYGVGPVVSSRICARFQIHSKLKVSQLSQQQIVGLQSFLAAPQTSATLPSFPRAAPDYQPPPAGTQLPPYPVTPETPEDTLRNMRFEGELRRTMRENIAHHKNIGSYVGRRHATGLPVRGQNTRNNAVTARKLNRIERRA</sequence>
<protein>
    <submittedName>
        <fullName evidence="6">Mitochondrial 30S ribosomal protein S13</fullName>
    </submittedName>
</protein>
<organism evidence="6 7">
    <name type="scientific">Auricularia subglabra (strain TFB-10046 / SS5)</name>
    <name type="common">White-rot fungus</name>
    <name type="synonym">Auricularia delicata (strain TFB10046)</name>
    <dbReference type="NCBI Taxonomy" id="717982"/>
    <lineage>
        <taxon>Eukaryota</taxon>
        <taxon>Fungi</taxon>
        <taxon>Dikarya</taxon>
        <taxon>Basidiomycota</taxon>
        <taxon>Agaricomycotina</taxon>
        <taxon>Agaricomycetes</taxon>
        <taxon>Auriculariales</taxon>
        <taxon>Auriculariaceae</taxon>
        <taxon>Auricularia</taxon>
    </lineage>
</organism>
<dbReference type="GO" id="GO:0006412">
    <property type="term" value="P:translation"/>
    <property type="evidence" value="ECO:0007669"/>
    <property type="project" value="InterPro"/>
</dbReference>
<evidence type="ECO:0000313" key="7">
    <source>
        <dbReference type="Proteomes" id="UP000006514"/>
    </source>
</evidence>
<dbReference type="FunCoup" id="J0WTN7">
    <property type="interactions" value="23"/>
</dbReference>
<dbReference type="InParanoid" id="J0WTN7"/>
<dbReference type="OrthoDB" id="525520at2759"/>
<dbReference type="GO" id="GO:0003735">
    <property type="term" value="F:structural constituent of ribosome"/>
    <property type="evidence" value="ECO:0007669"/>
    <property type="project" value="InterPro"/>
</dbReference>
<reference evidence="7" key="1">
    <citation type="journal article" date="2012" name="Science">
        <title>The Paleozoic origin of enzymatic lignin decomposition reconstructed from 31 fungal genomes.</title>
        <authorList>
            <person name="Floudas D."/>
            <person name="Binder M."/>
            <person name="Riley R."/>
            <person name="Barry K."/>
            <person name="Blanchette R.A."/>
            <person name="Henrissat B."/>
            <person name="Martinez A.T."/>
            <person name="Otillar R."/>
            <person name="Spatafora J.W."/>
            <person name="Yadav J.S."/>
            <person name="Aerts A."/>
            <person name="Benoit I."/>
            <person name="Boyd A."/>
            <person name="Carlson A."/>
            <person name="Copeland A."/>
            <person name="Coutinho P.M."/>
            <person name="de Vries R.P."/>
            <person name="Ferreira P."/>
            <person name="Findley K."/>
            <person name="Foster B."/>
            <person name="Gaskell J."/>
            <person name="Glotzer D."/>
            <person name="Gorecki P."/>
            <person name="Heitman J."/>
            <person name="Hesse C."/>
            <person name="Hori C."/>
            <person name="Igarashi K."/>
            <person name="Jurgens J.A."/>
            <person name="Kallen N."/>
            <person name="Kersten P."/>
            <person name="Kohler A."/>
            <person name="Kuees U."/>
            <person name="Kumar T.K.A."/>
            <person name="Kuo A."/>
            <person name="LaButti K."/>
            <person name="Larrondo L.F."/>
            <person name="Lindquist E."/>
            <person name="Ling A."/>
            <person name="Lombard V."/>
            <person name="Lucas S."/>
            <person name="Lundell T."/>
            <person name="Martin R."/>
            <person name="McLaughlin D.J."/>
            <person name="Morgenstern I."/>
            <person name="Morin E."/>
            <person name="Murat C."/>
            <person name="Nagy L.G."/>
            <person name="Nolan M."/>
            <person name="Ohm R.A."/>
            <person name="Patyshakuliyeva A."/>
            <person name="Rokas A."/>
            <person name="Ruiz-Duenas F.J."/>
            <person name="Sabat G."/>
            <person name="Salamov A."/>
            <person name="Samejima M."/>
            <person name="Schmutz J."/>
            <person name="Slot J.C."/>
            <person name="St John F."/>
            <person name="Stenlid J."/>
            <person name="Sun H."/>
            <person name="Sun S."/>
            <person name="Syed K."/>
            <person name="Tsang A."/>
            <person name="Wiebenga A."/>
            <person name="Young D."/>
            <person name="Pisabarro A."/>
            <person name="Eastwood D.C."/>
            <person name="Martin F."/>
            <person name="Cullen D."/>
            <person name="Grigoriev I.V."/>
            <person name="Hibbett D.S."/>
        </authorList>
    </citation>
    <scope>NUCLEOTIDE SEQUENCE [LARGE SCALE GENOMIC DNA]</scope>
    <source>
        <strain evidence="7">TFB10046</strain>
    </source>
</reference>
<dbReference type="PIRSF" id="PIRSF002134">
    <property type="entry name" value="Ribosomal_S13"/>
    <property type="match status" value="1"/>
</dbReference>
<evidence type="ECO:0000256" key="3">
    <source>
        <dbReference type="ARBA" id="ARBA00023274"/>
    </source>
</evidence>
<keyword evidence="3 4" id="KW-0687">Ribonucleoprotein</keyword>
<dbReference type="Gene3D" id="1.10.8.50">
    <property type="match status" value="1"/>
</dbReference>
<dbReference type="Pfam" id="PF00416">
    <property type="entry name" value="Ribosomal_S13"/>
    <property type="match status" value="1"/>
</dbReference>
<dbReference type="EMBL" id="JH687878">
    <property type="protein sequence ID" value="EJD35831.1"/>
    <property type="molecule type" value="Genomic_DNA"/>
</dbReference>
<accession>J0WTN7</accession>
<evidence type="ECO:0000313" key="6">
    <source>
        <dbReference type="EMBL" id="EJD35831.1"/>
    </source>
</evidence>
<dbReference type="GO" id="GO:0015935">
    <property type="term" value="C:small ribosomal subunit"/>
    <property type="evidence" value="ECO:0007669"/>
    <property type="project" value="TreeGrafter"/>
</dbReference>
<feature type="region of interest" description="Disordered" evidence="5">
    <location>
        <begin position="70"/>
        <end position="100"/>
    </location>
</feature>
<comment type="similarity">
    <text evidence="1 4">Belongs to the universal ribosomal protein uS13 family.</text>
</comment>
<dbReference type="KEGG" id="adl:AURDEDRAFT_108827"/>
<dbReference type="InterPro" id="IPR027437">
    <property type="entry name" value="Rbsml_uS13_C"/>
</dbReference>
<dbReference type="PANTHER" id="PTHR10871">
    <property type="entry name" value="30S RIBOSOMAL PROTEIN S13/40S RIBOSOMAL PROTEIN S18"/>
    <property type="match status" value="1"/>
</dbReference>
<evidence type="ECO:0000256" key="4">
    <source>
        <dbReference type="RuleBase" id="RU003830"/>
    </source>
</evidence>
<feature type="compositionally biased region" description="Pro residues" evidence="5">
    <location>
        <begin position="79"/>
        <end position="95"/>
    </location>
</feature>
<dbReference type="PANTHER" id="PTHR10871:SF1">
    <property type="entry name" value="SMALL RIBOSOMAL SUBUNIT PROTEIN US13M"/>
    <property type="match status" value="1"/>
</dbReference>
<dbReference type="InterPro" id="IPR010979">
    <property type="entry name" value="Ribosomal_uS13-like_H2TH"/>
</dbReference>
<dbReference type="GO" id="GO:0003723">
    <property type="term" value="F:RNA binding"/>
    <property type="evidence" value="ECO:0007669"/>
    <property type="project" value="InterPro"/>
</dbReference>
<dbReference type="AlphaFoldDB" id="J0WTN7"/>
<gene>
    <name evidence="6" type="ORF">AURDEDRAFT_108827</name>
</gene>